<evidence type="ECO:0000313" key="2">
    <source>
        <dbReference type="Proteomes" id="UP000070505"/>
    </source>
</evidence>
<accession>A0A135Z4B7</accession>
<proteinExistence type="predicted"/>
<gene>
    <name evidence="1" type="ORF">HMPREF3230_01078</name>
</gene>
<sequence>MTLSFCLIVPFTTWIVNLCWVCSIVAECSFPWNFNGFIKIFPIAPCFEHDISAIAPT</sequence>
<dbReference type="AlphaFoldDB" id="A0A135Z4B7"/>
<reference evidence="1 2" key="1">
    <citation type="submission" date="2016-02" db="EMBL/GenBank/DDBJ databases">
        <authorList>
            <person name="Wen L."/>
            <person name="He K."/>
            <person name="Yang H."/>
        </authorList>
    </citation>
    <scope>NUCLEOTIDE SEQUENCE [LARGE SCALE GENOMIC DNA]</scope>
    <source>
        <strain evidence="1 2">CMW7778B</strain>
    </source>
</reference>
<organism evidence="1 2">
    <name type="scientific">Gardnerella vaginalis</name>
    <dbReference type="NCBI Taxonomy" id="2702"/>
    <lineage>
        <taxon>Bacteria</taxon>
        <taxon>Bacillati</taxon>
        <taxon>Actinomycetota</taxon>
        <taxon>Actinomycetes</taxon>
        <taxon>Bifidobacteriales</taxon>
        <taxon>Bifidobacteriaceae</taxon>
        <taxon>Gardnerella</taxon>
    </lineage>
</organism>
<dbReference type="Proteomes" id="UP000070505">
    <property type="component" value="Unassembled WGS sequence"/>
</dbReference>
<dbReference type="EMBL" id="LSRC01000045">
    <property type="protein sequence ID" value="KXI16467.1"/>
    <property type="molecule type" value="Genomic_DNA"/>
</dbReference>
<name>A0A135Z4B7_GARVA</name>
<dbReference type="PATRIC" id="fig|2702.101.peg.1064"/>
<comment type="caution">
    <text evidence="1">The sequence shown here is derived from an EMBL/GenBank/DDBJ whole genome shotgun (WGS) entry which is preliminary data.</text>
</comment>
<evidence type="ECO:0000313" key="1">
    <source>
        <dbReference type="EMBL" id="KXI16467.1"/>
    </source>
</evidence>
<protein>
    <submittedName>
        <fullName evidence="1">Uncharacterized protein</fullName>
    </submittedName>
</protein>